<evidence type="ECO:0000313" key="3">
    <source>
        <dbReference type="EMBL" id="CAG7648944.1"/>
    </source>
</evidence>
<keyword evidence="2 3" id="KW-0560">Oxidoreductase</keyword>
<organism evidence="3 4">
    <name type="scientific">Paenibacillus solanacearum</name>
    <dbReference type="NCBI Taxonomy" id="2048548"/>
    <lineage>
        <taxon>Bacteria</taxon>
        <taxon>Bacillati</taxon>
        <taxon>Bacillota</taxon>
        <taxon>Bacilli</taxon>
        <taxon>Bacillales</taxon>
        <taxon>Paenibacillaceae</taxon>
        <taxon>Paenibacillus</taxon>
    </lineage>
</organism>
<evidence type="ECO:0000256" key="1">
    <source>
        <dbReference type="ARBA" id="ARBA00006484"/>
    </source>
</evidence>
<accession>A0A916NYQ6</accession>
<evidence type="ECO:0000313" key="4">
    <source>
        <dbReference type="Proteomes" id="UP000693672"/>
    </source>
</evidence>
<dbReference type="GO" id="GO:0008206">
    <property type="term" value="P:bile acid metabolic process"/>
    <property type="evidence" value="ECO:0007669"/>
    <property type="project" value="UniProtKB-ARBA"/>
</dbReference>
<dbReference type="PANTHER" id="PTHR42760:SF5">
    <property type="entry name" value="2-DEHYDRO-3-DEOXY-D-GLUCONATE 5-DEHYDROGENASE"/>
    <property type="match status" value="1"/>
</dbReference>
<evidence type="ECO:0000256" key="2">
    <source>
        <dbReference type="ARBA" id="ARBA00023002"/>
    </source>
</evidence>
<dbReference type="NCBIfam" id="NF005390">
    <property type="entry name" value="PRK06935.1"/>
    <property type="match status" value="1"/>
</dbReference>
<dbReference type="FunFam" id="3.40.50.720:FF:000084">
    <property type="entry name" value="Short-chain dehydrogenase reductase"/>
    <property type="match status" value="1"/>
</dbReference>
<dbReference type="GO" id="GO:0051287">
    <property type="term" value="F:NAD binding"/>
    <property type="evidence" value="ECO:0007669"/>
    <property type="project" value="InterPro"/>
</dbReference>
<dbReference type="InterPro" id="IPR011286">
    <property type="entry name" value="2-deoxy-D-gluc_3_DH"/>
</dbReference>
<dbReference type="GO" id="GO:0008678">
    <property type="term" value="F:2-deoxy-D-gluconate 3-dehydrogenase activity"/>
    <property type="evidence" value="ECO:0007669"/>
    <property type="project" value="InterPro"/>
</dbReference>
<dbReference type="Proteomes" id="UP000693672">
    <property type="component" value="Unassembled WGS sequence"/>
</dbReference>
<dbReference type="PANTHER" id="PTHR42760">
    <property type="entry name" value="SHORT-CHAIN DEHYDROGENASES/REDUCTASES FAMILY MEMBER"/>
    <property type="match status" value="1"/>
</dbReference>
<proteinExistence type="inferred from homology"/>
<reference evidence="3" key="1">
    <citation type="submission" date="2021-06" db="EMBL/GenBank/DDBJ databases">
        <authorList>
            <person name="Criscuolo A."/>
        </authorList>
    </citation>
    <scope>NUCLEOTIDE SEQUENCE</scope>
    <source>
        <strain evidence="3">CIP111600</strain>
    </source>
</reference>
<gene>
    <name evidence="3" type="primary">kduD</name>
    <name evidence="3" type="ORF">PAESOLCIP111_05745</name>
</gene>
<dbReference type="InterPro" id="IPR002347">
    <property type="entry name" value="SDR_fam"/>
</dbReference>
<dbReference type="EC" id="1.1.1.127" evidence="3"/>
<sequence>MAHSVILTYNRKDKQSVVGASSDQLKTFKWGAIKMSLFDLTGKVALVTGGAVGLGGAISLGLAKAGADVAIVTSNDRSREVQQQIESMGRKAHTIVANLMDQSALESVVSETLSTFGKVDILVNNSGIIRRTPAADHSAQDWHDVLNLNLNAAFFLSQLVGREMIKQGSGKIINIASMLSFQGGINVPGYTASKHAITGVTKALANEWASKGIQVNAIAPGYMETDNTTALRADKERSEQILVRIPASRWGTPEDLQGPVVFLASQASDYMSGHVLCVDGGWMTR</sequence>
<dbReference type="InterPro" id="IPR020904">
    <property type="entry name" value="Sc_DH/Rdtase_CS"/>
</dbReference>
<dbReference type="GO" id="GO:0047001">
    <property type="term" value="F:2-dehydro-3-deoxy-D-gluconate 5-dehydrogenase activity"/>
    <property type="evidence" value="ECO:0007669"/>
    <property type="project" value="UniProtKB-EC"/>
</dbReference>
<dbReference type="AlphaFoldDB" id="A0A916NYQ6"/>
<comment type="caution">
    <text evidence="3">The sequence shown here is derived from an EMBL/GenBank/DDBJ whole genome shotgun (WGS) entry which is preliminary data.</text>
</comment>
<dbReference type="PROSITE" id="PS00061">
    <property type="entry name" value="ADH_SHORT"/>
    <property type="match status" value="1"/>
</dbReference>
<comment type="similarity">
    <text evidence="1">Belongs to the short-chain dehydrogenases/reductases (SDR) family.</text>
</comment>
<dbReference type="NCBIfam" id="TIGR01832">
    <property type="entry name" value="kduD"/>
    <property type="match status" value="1"/>
</dbReference>
<dbReference type="Pfam" id="PF00106">
    <property type="entry name" value="adh_short"/>
    <property type="match status" value="1"/>
</dbReference>
<dbReference type="EMBL" id="CAJVAS010000045">
    <property type="protein sequence ID" value="CAG7648944.1"/>
    <property type="molecule type" value="Genomic_DNA"/>
</dbReference>
<name>A0A916NYQ6_9BACL</name>
<protein>
    <submittedName>
        <fullName evidence="3">2-dehydro-3-deoxy-D-gluconate 5-dehydrogenase</fullName>
        <ecNumber evidence="3">1.1.1.127</ecNumber>
    </submittedName>
</protein>
<dbReference type="CDD" id="cd05347">
    <property type="entry name" value="Ga5DH-like_SDR_c"/>
    <property type="match status" value="1"/>
</dbReference>
<keyword evidence="4" id="KW-1185">Reference proteome</keyword>